<reference evidence="7" key="2">
    <citation type="submission" date="2020-04" db="EMBL/GenBank/DDBJ databases">
        <authorList>
            <person name="Tanveer F."/>
            <person name="Xie Y."/>
            <person name="Shinwari Z.K."/>
        </authorList>
    </citation>
    <scope>NUCLEOTIDE SEQUENCE</scope>
    <source>
        <strain evidence="7">MOSEL-ME25</strain>
    </source>
</reference>
<organism evidence="6 8">
    <name type="scientific">Salinicoccus roseus</name>
    <dbReference type="NCBI Taxonomy" id="45670"/>
    <lineage>
        <taxon>Bacteria</taxon>
        <taxon>Bacillati</taxon>
        <taxon>Bacillota</taxon>
        <taxon>Bacilli</taxon>
        <taxon>Bacillales</taxon>
        <taxon>Staphylococcaceae</taxon>
        <taxon>Salinicoccus</taxon>
    </lineage>
</organism>
<dbReference type="Proteomes" id="UP000031546">
    <property type="component" value="Unassembled WGS sequence"/>
</dbReference>
<dbReference type="InterPro" id="IPR003593">
    <property type="entry name" value="AAA+_ATPase"/>
</dbReference>
<comment type="caution">
    <text evidence="6">The sequence shown here is derived from an EMBL/GenBank/DDBJ whole genome shotgun (WGS) entry which is preliminary data.</text>
</comment>
<feature type="domain" description="ABC transporter" evidence="5">
    <location>
        <begin position="4"/>
        <end position="232"/>
    </location>
</feature>
<dbReference type="SUPFAM" id="SSF52540">
    <property type="entry name" value="P-loop containing nucleoside triphosphate hydrolases"/>
    <property type="match status" value="1"/>
</dbReference>
<evidence type="ECO:0000256" key="1">
    <source>
        <dbReference type="ARBA" id="ARBA00005417"/>
    </source>
</evidence>
<dbReference type="Gene3D" id="3.40.50.300">
    <property type="entry name" value="P-loop containing nucleotide triphosphate hydrolases"/>
    <property type="match status" value="1"/>
</dbReference>
<evidence type="ECO:0000256" key="2">
    <source>
        <dbReference type="ARBA" id="ARBA00022448"/>
    </source>
</evidence>
<evidence type="ECO:0000256" key="4">
    <source>
        <dbReference type="ARBA" id="ARBA00022840"/>
    </source>
</evidence>
<dbReference type="InterPro" id="IPR027417">
    <property type="entry name" value="P-loop_NTPase"/>
</dbReference>
<dbReference type="AlphaFoldDB" id="A0A0C2HA11"/>
<dbReference type="PROSITE" id="PS50893">
    <property type="entry name" value="ABC_TRANSPORTER_2"/>
    <property type="match status" value="1"/>
</dbReference>
<sequence>MGILKIEGLKKAFNDKTVIEDLNLEVAENEIYGFIGSNGAGKTTTMKMVLGLLKSDGGEIYVCGERIRFGDTPTNRHVGYLPDVPEFYTYMNSEEYLKLCADITRMGKAEQRERIDELLKLVGLRGEKKRIRSYSRGMKQRLGIAQALIHRPKLLICDEPTSALDPKGRMEILKILKEITKETTVIFSTHILTDVERISDRVGILYEGKIVKEIDLSKESLGEKGIVIELEQESYDKISPVLDLIHIGGGSYVIEDHSLQEIYGVLHAHGVYPEKIVKERKSLEDVYLEVTT</sequence>
<dbReference type="EMBL" id="JXII01000006">
    <property type="protein sequence ID" value="KIH70640.1"/>
    <property type="molecule type" value="Genomic_DNA"/>
</dbReference>
<dbReference type="PANTHER" id="PTHR43335">
    <property type="entry name" value="ABC TRANSPORTER, ATP-BINDING PROTEIN"/>
    <property type="match status" value="1"/>
</dbReference>
<dbReference type="SMART" id="SM00382">
    <property type="entry name" value="AAA"/>
    <property type="match status" value="1"/>
</dbReference>
<evidence type="ECO:0000313" key="9">
    <source>
        <dbReference type="Proteomes" id="UP000527860"/>
    </source>
</evidence>
<dbReference type="GO" id="GO:0016887">
    <property type="term" value="F:ATP hydrolysis activity"/>
    <property type="evidence" value="ECO:0007669"/>
    <property type="project" value="InterPro"/>
</dbReference>
<evidence type="ECO:0000313" key="8">
    <source>
        <dbReference type="Proteomes" id="UP000031546"/>
    </source>
</evidence>
<keyword evidence="2" id="KW-0813">Transport</keyword>
<dbReference type="GO" id="GO:0005524">
    <property type="term" value="F:ATP binding"/>
    <property type="evidence" value="ECO:0007669"/>
    <property type="project" value="UniProtKB-KW"/>
</dbReference>
<protein>
    <submittedName>
        <fullName evidence="7">ABC transporter ATP-binding protein</fullName>
    </submittedName>
</protein>
<evidence type="ECO:0000313" key="7">
    <source>
        <dbReference type="EMBL" id="MDB0580743.1"/>
    </source>
</evidence>
<dbReference type="RefSeq" id="WP_040106098.1">
    <property type="nucleotide sequence ID" value="NZ_JABEVU030000001.1"/>
</dbReference>
<keyword evidence="4 7" id="KW-0067">ATP-binding</keyword>
<dbReference type="EMBL" id="JABEVU030000001">
    <property type="protein sequence ID" value="MDB0580743.1"/>
    <property type="molecule type" value="Genomic_DNA"/>
</dbReference>
<reference evidence="6 8" key="1">
    <citation type="submission" date="2015-01" db="EMBL/GenBank/DDBJ databases">
        <title>Genome sequences of high lactate-tolerant strain Salinicoccus roseus W12 with industrial interest.</title>
        <authorList>
            <person name="Wang H."/>
            <person name="Yu B."/>
        </authorList>
    </citation>
    <scope>NUCLEOTIDE SEQUENCE [LARGE SCALE GENOMIC DNA]</scope>
    <source>
        <strain evidence="6 8">W12</strain>
    </source>
</reference>
<reference evidence="7" key="3">
    <citation type="submission" date="2022-12" db="EMBL/GenBank/DDBJ databases">
        <title>Genome analysis and biological profiling of marine Salinicoccus roseus MOSEL-ME25.</title>
        <authorList>
            <person name="Mirza F.T."/>
            <person name="Xie Y."/>
            <person name="Shinwari Z.K."/>
        </authorList>
    </citation>
    <scope>NUCLEOTIDE SEQUENCE</scope>
    <source>
        <strain evidence="7">MOSEL-ME25</strain>
    </source>
</reference>
<evidence type="ECO:0000256" key="3">
    <source>
        <dbReference type="ARBA" id="ARBA00022741"/>
    </source>
</evidence>
<dbReference type="GeneID" id="77845495"/>
<dbReference type="CDD" id="cd03230">
    <property type="entry name" value="ABC_DR_subfamily_A"/>
    <property type="match status" value="1"/>
</dbReference>
<accession>A0A0C2HA11</accession>
<evidence type="ECO:0000259" key="5">
    <source>
        <dbReference type="PROSITE" id="PS50893"/>
    </source>
</evidence>
<gene>
    <name evidence="7" type="ORF">F7P68_0009380</name>
    <name evidence="6" type="ORF">SN16_08005</name>
</gene>
<dbReference type="OrthoDB" id="9804819at2"/>
<dbReference type="InterPro" id="IPR003439">
    <property type="entry name" value="ABC_transporter-like_ATP-bd"/>
</dbReference>
<keyword evidence="3" id="KW-0547">Nucleotide-binding</keyword>
<name>A0A0C2HA11_9STAP</name>
<dbReference type="STRING" id="45670.SN16_08005"/>
<proteinExistence type="inferred from homology"/>
<keyword evidence="9" id="KW-1185">Reference proteome</keyword>
<comment type="similarity">
    <text evidence="1">Belongs to the ABC transporter superfamily.</text>
</comment>
<evidence type="ECO:0000313" key="6">
    <source>
        <dbReference type="EMBL" id="KIH70640.1"/>
    </source>
</evidence>
<dbReference type="PANTHER" id="PTHR43335:SF4">
    <property type="entry name" value="ABC TRANSPORTER, ATP-BINDING PROTEIN"/>
    <property type="match status" value="1"/>
</dbReference>
<dbReference type="Proteomes" id="UP000527860">
    <property type="component" value="Unassembled WGS sequence"/>
</dbReference>
<dbReference type="Pfam" id="PF00005">
    <property type="entry name" value="ABC_tran"/>
    <property type="match status" value="1"/>
</dbReference>